<dbReference type="Proteomes" id="UP000789405">
    <property type="component" value="Unassembled WGS sequence"/>
</dbReference>
<protein>
    <submittedName>
        <fullName evidence="4">5925_t:CDS:1</fullName>
    </submittedName>
</protein>
<evidence type="ECO:0000256" key="1">
    <source>
        <dbReference type="SAM" id="Coils"/>
    </source>
</evidence>
<evidence type="ECO:0000259" key="3">
    <source>
        <dbReference type="Pfam" id="PF05685"/>
    </source>
</evidence>
<dbReference type="PANTHER" id="PTHR34107:SF7">
    <property type="entry name" value="SLR2092 PROTEIN"/>
    <property type="match status" value="1"/>
</dbReference>
<reference evidence="4" key="1">
    <citation type="submission" date="2021-06" db="EMBL/GenBank/DDBJ databases">
        <authorList>
            <person name="Kallberg Y."/>
            <person name="Tangrot J."/>
            <person name="Rosling A."/>
        </authorList>
    </citation>
    <scope>NUCLEOTIDE SEQUENCE</scope>
    <source>
        <strain evidence="4">MA453B</strain>
    </source>
</reference>
<feature type="domain" description="Putative restriction endonuclease" evidence="3">
    <location>
        <begin position="315"/>
        <end position="478"/>
    </location>
</feature>
<feature type="coiled-coil region" evidence="1">
    <location>
        <begin position="52"/>
        <end position="79"/>
    </location>
</feature>
<dbReference type="Pfam" id="PF05685">
    <property type="entry name" value="Uma2"/>
    <property type="match status" value="1"/>
</dbReference>
<dbReference type="InterPro" id="IPR012296">
    <property type="entry name" value="Nuclease_put_TT1808"/>
</dbReference>
<feature type="non-terminal residue" evidence="4">
    <location>
        <position position="1"/>
    </location>
</feature>
<dbReference type="Gene3D" id="3.90.1570.10">
    <property type="entry name" value="tt1808, chain A"/>
    <property type="match status" value="1"/>
</dbReference>
<keyword evidence="1" id="KW-0175">Coiled coil</keyword>
<sequence length="488" mass="55441">MESENIELVDKKDVINEKNIDENSEEKERAIKNLRVTHSSPSEQRDELLQFIVRKEHKILELREELKRHEEELLLLKKQWQAISSEDINAENTSSIFSIPSNISNNIEVTGFMNGLGKGIHSVIGGIHNLKESEATREKLSQIKTAVSEVANIRSIQQTRQKTADLTSQAWSNISKGISSWSYKSVPTAETSETPTINTAISPTTSPGTTSPTSSISKDLIWSAINSDLDSEKKLSIDKDDSINEKNFNNEKIEGVLAGSPKDEFEEQLVYVIGDDFDLENLDLKRTYTFEEFEWINEQLKKNSIEIDGQPVDLFEFKDNKLVPMPLTPIKFEAVVLEIVAQLRNWNVMTGQNGIITSSQGGFNFNVGGKKTIEAPDVAFVPRRVYDNLTEQQRITFKGEPFSPIFVVEVANITKRSVFDKLDSKFKDDYLSEESAVQLGWLIDPENKEVFVYKRGRNRYHHGWKNVDGGETLPKFKLRVQLIEQVID</sequence>
<evidence type="ECO:0000313" key="5">
    <source>
        <dbReference type="Proteomes" id="UP000789405"/>
    </source>
</evidence>
<organism evidence="4 5">
    <name type="scientific">Dentiscutata erythropus</name>
    <dbReference type="NCBI Taxonomy" id="1348616"/>
    <lineage>
        <taxon>Eukaryota</taxon>
        <taxon>Fungi</taxon>
        <taxon>Fungi incertae sedis</taxon>
        <taxon>Mucoromycota</taxon>
        <taxon>Glomeromycotina</taxon>
        <taxon>Glomeromycetes</taxon>
        <taxon>Diversisporales</taxon>
        <taxon>Gigasporaceae</taxon>
        <taxon>Dentiscutata</taxon>
    </lineage>
</organism>
<feature type="region of interest" description="Disordered" evidence="2">
    <location>
        <begin position="194"/>
        <end position="214"/>
    </location>
</feature>
<dbReference type="AlphaFoldDB" id="A0A9N9FAN5"/>
<feature type="compositionally biased region" description="Low complexity" evidence="2">
    <location>
        <begin position="199"/>
        <end position="214"/>
    </location>
</feature>
<accession>A0A9N9FAN5</accession>
<keyword evidence="5" id="KW-1185">Reference proteome</keyword>
<gene>
    <name evidence="4" type="ORF">DERYTH_LOCUS3889</name>
</gene>
<dbReference type="GO" id="GO:0006302">
    <property type="term" value="P:double-strand break repair"/>
    <property type="evidence" value="ECO:0007669"/>
    <property type="project" value="UniProtKB-ARBA"/>
</dbReference>
<evidence type="ECO:0000313" key="4">
    <source>
        <dbReference type="EMBL" id="CAG8521417.1"/>
    </source>
</evidence>
<dbReference type="CDD" id="cd06260">
    <property type="entry name" value="DUF820-like"/>
    <property type="match status" value="1"/>
</dbReference>
<dbReference type="OrthoDB" id="3204900at2759"/>
<comment type="caution">
    <text evidence="4">The sequence shown here is derived from an EMBL/GenBank/DDBJ whole genome shotgun (WGS) entry which is preliminary data.</text>
</comment>
<dbReference type="InterPro" id="IPR011335">
    <property type="entry name" value="Restrct_endonuc-II-like"/>
</dbReference>
<dbReference type="InterPro" id="IPR008538">
    <property type="entry name" value="Uma2"/>
</dbReference>
<dbReference type="PANTHER" id="PTHR34107">
    <property type="entry name" value="SLL0198 PROTEIN-RELATED"/>
    <property type="match status" value="1"/>
</dbReference>
<dbReference type="EMBL" id="CAJVPY010001425">
    <property type="protein sequence ID" value="CAG8521417.1"/>
    <property type="molecule type" value="Genomic_DNA"/>
</dbReference>
<dbReference type="SUPFAM" id="SSF52980">
    <property type="entry name" value="Restriction endonuclease-like"/>
    <property type="match status" value="1"/>
</dbReference>
<name>A0A9N9FAN5_9GLOM</name>
<proteinExistence type="predicted"/>
<evidence type="ECO:0000256" key="2">
    <source>
        <dbReference type="SAM" id="MobiDB-lite"/>
    </source>
</evidence>